<feature type="binding site" evidence="13">
    <location>
        <position position="11"/>
    </location>
    <ligand>
        <name>Mg(2+)</name>
        <dbReference type="ChEBI" id="CHEBI:18420"/>
    </ligand>
</feature>
<dbReference type="NCBIfam" id="TIGR01656">
    <property type="entry name" value="Histidinol-ppas"/>
    <property type="match status" value="1"/>
</dbReference>
<dbReference type="GO" id="GO:0005975">
    <property type="term" value="P:carbohydrate metabolic process"/>
    <property type="evidence" value="ECO:0007669"/>
    <property type="project" value="InterPro"/>
</dbReference>
<evidence type="ECO:0000256" key="3">
    <source>
        <dbReference type="ARBA" id="ARBA00022723"/>
    </source>
</evidence>
<keyword evidence="3 13" id="KW-0479">Metal-binding</keyword>
<organism evidence="14 15">
    <name type="scientific">Prosthecochloris aestuarii (strain DSM 271 / SK 413)</name>
    <dbReference type="NCBI Taxonomy" id="290512"/>
    <lineage>
        <taxon>Bacteria</taxon>
        <taxon>Pseudomonadati</taxon>
        <taxon>Chlorobiota</taxon>
        <taxon>Chlorobiia</taxon>
        <taxon>Chlorobiales</taxon>
        <taxon>Chlorobiaceae</taxon>
        <taxon>Prosthecochloris</taxon>
    </lineage>
</organism>
<feature type="binding site" evidence="11">
    <location>
        <begin position="53"/>
        <end position="56"/>
    </location>
    <ligand>
        <name>substrate</name>
    </ligand>
</feature>
<dbReference type="GO" id="GO:0016791">
    <property type="term" value="F:phosphatase activity"/>
    <property type="evidence" value="ECO:0007669"/>
    <property type="project" value="InterPro"/>
</dbReference>
<keyword evidence="2 9" id="KW-0963">Cytoplasm</keyword>
<dbReference type="Proteomes" id="UP000002725">
    <property type="component" value="Chromosome"/>
</dbReference>
<evidence type="ECO:0000256" key="12">
    <source>
        <dbReference type="PIRSR" id="PIRSR004682-3"/>
    </source>
</evidence>
<feature type="site" description="Stabilizes the phosphoryl group" evidence="12">
    <location>
        <position position="111"/>
    </location>
</feature>
<dbReference type="Pfam" id="PF13242">
    <property type="entry name" value="Hydrolase_like"/>
    <property type="match status" value="1"/>
</dbReference>
<dbReference type="PANTHER" id="PTHR42891">
    <property type="entry name" value="D-GLYCERO-BETA-D-MANNO-HEPTOSE-1,7-BISPHOSPHATE 7-PHOSPHATASE"/>
    <property type="match status" value="1"/>
</dbReference>
<evidence type="ECO:0000256" key="4">
    <source>
        <dbReference type="ARBA" id="ARBA00022801"/>
    </source>
</evidence>
<dbReference type="SUPFAM" id="SSF56784">
    <property type="entry name" value="HAD-like"/>
    <property type="match status" value="1"/>
</dbReference>
<feature type="binding site" evidence="11">
    <location>
        <position position="137"/>
    </location>
    <ligand>
        <name>substrate</name>
    </ligand>
</feature>
<dbReference type="NCBIfam" id="NF006506">
    <property type="entry name" value="PRK08942.1"/>
    <property type="match status" value="1"/>
</dbReference>
<dbReference type="PIRSF" id="PIRSF004682">
    <property type="entry name" value="GmhB"/>
    <property type="match status" value="1"/>
</dbReference>
<dbReference type="CDD" id="cd07503">
    <property type="entry name" value="HAD_HisB-N"/>
    <property type="match status" value="1"/>
</dbReference>
<feature type="binding site" evidence="13">
    <location>
        <position position="107"/>
    </location>
    <ligand>
        <name>Zn(2+)</name>
        <dbReference type="ChEBI" id="CHEBI:29105"/>
    </ligand>
</feature>
<dbReference type="STRING" id="290512.Paes_1743"/>
<keyword evidence="6 9" id="KW-0119">Carbohydrate metabolism</keyword>
<comment type="similarity">
    <text evidence="8 9">Belongs to the gmhB family.</text>
</comment>
<comment type="cofactor">
    <cofactor evidence="13">
        <name>Zn(2+)</name>
        <dbReference type="ChEBI" id="CHEBI:29105"/>
    </cofactor>
</comment>
<dbReference type="Gene3D" id="3.40.50.1000">
    <property type="entry name" value="HAD superfamily/HAD-like"/>
    <property type="match status" value="1"/>
</dbReference>
<gene>
    <name evidence="14" type="ordered locus">Paes_1743</name>
</gene>
<sequence>MASSVRAAFIDRDGVINEERNYVYKIQDFVLLPGVLEALKIFQDTGFLLIVVTNQAGIARGYYDSKAVEELHFYMRSLFSDSGIMIDKIYYCPHHREGIVKKYAIDCNCRKPAPGMLIQAVNEFNINTAQSVLIGDKISDIQAGRRAGVGCNVLVESGHPFETSTRFLADYVVADLLAAAQLFSMRS</sequence>
<dbReference type="EC" id="3.1.3.-" evidence="9"/>
<feature type="active site" description="Proton donor" evidence="10">
    <location>
        <position position="13"/>
    </location>
</feature>
<comment type="cofactor">
    <cofactor evidence="13">
        <name>Mg(2+)</name>
        <dbReference type="ChEBI" id="CHEBI:18420"/>
    </cofactor>
</comment>
<dbReference type="EMBL" id="CP001108">
    <property type="protein sequence ID" value="ACF46761.1"/>
    <property type="molecule type" value="Genomic_DNA"/>
</dbReference>
<feature type="binding site" evidence="13">
    <location>
        <position position="137"/>
    </location>
    <ligand>
        <name>Mg(2+)</name>
        <dbReference type="ChEBI" id="CHEBI:18420"/>
    </ligand>
</feature>
<evidence type="ECO:0000313" key="15">
    <source>
        <dbReference type="Proteomes" id="UP000002725"/>
    </source>
</evidence>
<keyword evidence="4 9" id="KW-0378">Hydrolase</keyword>
<keyword evidence="15" id="KW-1185">Reference proteome</keyword>
<feature type="binding site" evidence="13">
    <location>
        <position position="136"/>
    </location>
    <ligand>
        <name>Mg(2+)</name>
        <dbReference type="ChEBI" id="CHEBI:18420"/>
    </ligand>
</feature>
<dbReference type="InterPro" id="IPR006549">
    <property type="entry name" value="HAD-SF_hydro_IIIA"/>
</dbReference>
<evidence type="ECO:0000256" key="10">
    <source>
        <dbReference type="PIRSR" id="PIRSR004682-1"/>
    </source>
</evidence>
<dbReference type="RefSeq" id="WP_012506294.1">
    <property type="nucleotide sequence ID" value="NC_011059.1"/>
</dbReference>
<feature type="binding site" evidence="13">
    <location>
        <position position="94"/>
    </location>
    <ligand>
        <name>Zn(2+)</name>
        <dbReference type="ChEBI" id="CHEBI:29105"/>
    </ligand>
</feature>
<keyword evidence="5 13" id="KW-0862">Zinc</keyword>
<evidence type="ECO:0000256" key="11">
    <source>
        <dbReference type="PIRSR" id="PIRSR004682-2"/>
    </source>
</evidence>
<name>B4S3M2_PROA2</name>
<dbReference type="KEGG" id="paa:Paes_1743"/>
<feature type="binding site" evidence="13">
    <location>
        <position position="92"/>
    </location>
    <ligand>
        <name>Zn(2+)</name>
        <dbReference type="ChEBI" id="CHEBI:29105"/>
    </ligand>
</feature>
<evidence type="ECO:0000256" key="2">
    <source>
        <dbReference type="ARBA" id="ARBA00022490"/>
    </source>
</evidence>
<keyword evidence="13" id="KW-0460">Magnesium</keyword>
<evidence type="ECO:0000313" key="14">
    <source>
        <dbReference type="EMBL" id="ACF46761.1"/>
    </source>
</evidence>
<feature type="binding site" evidence="11">
    <location>
        <begin position="11"/>
        <end position="13"/>
    </location>
    <ligand>
        <name>substrate</name>
    </ligand>
</feature>
<dbReference type="GO" id="GO:0046872">
    <property type="term" value="F:metal ion binding"/>
    <property type="evidence" value="ECO:0007669"/>
    <property type="project" value="UniProtKB-KW"/>
</dbReference>
<feature type="binding site" evidence="13">
    <location>
        <position position="13"/>
    </location>
    <ligand>
        <name>Mg(2+)</name>
        <dbReference type="ChEBI" id="CHEBI:18420"/>
    </ligand>
</feature>
<evidence type="ECO:0000256" key="8">
    <source>
        <dbReference type="ARBA" id="ARBA00061616"/>
    </source>
</evidence>
<dbReference type="GO" id="GO:0005737">
    <property type="term" value="C:cytoplasm"/>
    <property type="evidence" value="ECO:0007669"/>
    <property type="project" value="UniProtKB-SubCell"/>
</dbReference>
<reference evidence="14" key="1">
    <citation type="submission" date="2008-06" db="EMBL/GenBank/DDBJ databases">
        <title>Complete sequence of chromosome of Prosthecochloris aestuarii DSM 271.</title>
        <authorList>
            <consortium name="US DOE Joint Genome Institute"/>
            <person name="Lucas S."/>
            <person name="Copeland A."/>
            <person name="Lapidus A."/>
            <person name="Glavina del Rio T."/>
            <person name="Dalin E."/>
            <person name="Tice H."/>
            <person name="Bruce D."/>
            <person name="Goodwin L."/>
            <person name="Pitluck S."/>
            <person name="Schmutz J."/>
            <person name="Larimer F."/>
            <person name="Land M."/>
            <person name="Hauser L."/>
            <person name="Kyrpides N."/>
            <person name="Anderson I."/>
            <person name="Liu Z."/>
            <person name="Li T."/>
            <person name="Zhao F."/>
            <person name="Overmann J."/>
            <person name="Bryant D.A."/>
            <person name="Richardson P."/>
        </authorList>
    </citation>
    <scope>NUCLEOTIDE SEQUENCE [LARGE SCALE GENOMIC DNA]</scope>
    <source>
        <strain evidence="14">DSM 271</strain>
    </source>
</reference>
<dbReference type="eggNOG" id="COG0241">
    <property type="taxonomic scope" value="Bacteria"/>
</dbReference>
<protein>
    <recommendedName>
        <fullName evidence="7 9">D,D-heptose 1,7-bisphosphate phosphatase</fullName>
        <ecNumber evidence="9">3.1.3.-</ecNumber>
    </recommendedName>
</protein>
<dbReference type="InterPro" id="IPR004446">
    <property type="entry name" value="Heptose_bisP_phosphatase"/>
</dbReference>
<dbReference type="AlphaFoldDB" id="B4S3M2"/>
<dbReference type="FunFam" id="3.40.50.1000:FF:000037">
    <property type="entry name" value="D,D-heptose 1,7-bisphosphate phosphatase"/>
    <property type="match status" value="1"/>
</dbReference>
<dbReference type="NCBIfam" id="TIGR00213">
    <property type="entry name" value="GmhB_yaeD"/>
    <property type="match status" value="1"/>
</dbReference>
<evidence type="ECO:0000256" key="9">
    <source>
        <dbReference type="PIRNR" id="PIRNR004682"/>
    </source>
</evidence>
<feature type="site" description="Contributes to substrate recognition" evidence="12">
    <location>
        <position position="110"/>
    </location>
</feature>
<feature type="active site" description="Nucleophile" evidence="10">
    <location>
        <position position="11"/>
    </location>
</feature>
<evidence type="ECO:0000256" key="5">
    <source>
        <dbReference type="ARBA" id="ARBA00022833"/>
    </source>
</evidence>
<dbReference type="InterPro" id="IPR023214">
    <property type="entry name" value="HAD_sf"/>
</dbReference>
<feature type="binding site" evidence="11">
    <location>
        <begin position="110"/>
        <end position="111"/>
    </location>
    <ligand>
        <name>substrate</name>
    </ligand>
</feature>
<dbReference type="InterPro" id="IPR036412">
    <property type="entry name" value="HAD-like_sf"/>
</dbReference>
<dbReference type="PANTHER" id="PTHR42891:SF1">
    <property type="entry name" value="D-GLYCERO-BETA-D-MANNO-HEPTOSE-1,7-BISPHOSPHATE 7-PHOSPHATASE"/>
    <property type="match status" value="1"/>
</dbReference>
<evidence type="ECO:0000256" key="1">
    <source>
        <dbReference type="ARBA" id="ARBA00004496"/>
    </source>
</evidence>
<dbReference type="InterPro" id="IPR006543">
    <property type="entry name" value="Histidinol-phos"/>
</dbReference>
<evidence type="ECO:0000256" key="7">
    <source>
        <dbReference type="ARBA" id="ARBA00031828"/>
    </source>
</evidence>
<dbReference type="NCBIfam" id="TIGR01662">
    <property type="entry name" value="HAD-SF-IIIA"/>
    <property type="match status" value="1"/>
</dbReference>
<proteinExistence type="inferred from homology"/>
<evidence type="ECO:0000256" key="6">
    <source>
        <dbReference type="ARBA" id="ARBA00023277"/>
    </source>
</evidence>
<feature type="binding site" evidence="13">
    <location>
        <position position="109"/>
    </location>
    <ligand>
        <name>Zn(2+)</name>
        <dbReference type="ChEBI" id="CHEBI:29105"/>
    </ligand>
</feature>
<accession>B4S3M2</accession>
<feature type="site" description="Stabilizes the phosphoryl group" evidence="12">
    <location>
        <position position="53"/>
    </location>
</feature>
<dbReference type="HOGENOM" id="CLU_085077_3_1_10"/>
<comment type="subcellular location">
    <subcellularLocation>
        <location evidence="1 9">Cytoplasm</location>
    </subcellularLocation>
</comment>
<feature type="binding site" evidence="11">
    <location>
        <begin position="19"/>
        <end position="22"/>
    </location>
    <ligand>
        <name>substrate</name>
    </ligand>
</feature>
<evidence type="ECO:0000256" key="13">
    <source>
        <dbReference type="PIRSR" id="PIRSR004682-4"/>
    </source>
</evidence>